<sequence>MTLTVAAVPSTTTITSAVATIERFFGVTTPRLLLFGMNEKGKKLSHVGKKMNTTIGDNIVVDDGN</sequence>
<dbReference type="EMBL" id="CP039354">
    <property type="protein sequence ID" value="QCE10437.1"/>
    <property type="molecule type" value="Genomic_DNA"/>
</dbReference>
<dbReference type="Proteomes" id="UP000501690">
    <property type="component" value="Linkage Group LG10"/>
</dbReference>
<organism evidence="1 2">
    <name type="scientific">Vigna unguiculata</name>
    <name type="common">Cowpea</name>
    <dbReference type="NCBI Taxonomy" id="3917"/>
    <lineage>
        <taxon>Eukaryota</taxon>
        <taxon>Viridiplantae</taxon>
        <taxon>Streptophyta</taxon>
        <taxon>Embryophyta</taxon>
        <taxon>Tracheophyta</taxon>
        <taxon>Spermatophyta</taxon>
        <taxon>Magnoliopsida</taxon>
        <taxon>eudicotyledons</taxon>
        <taxon>Gunneridae</taxon>
        <taxon>Pentapetalae</taxon>
        <taxon>rosids</taxon>
        <taxon>fabids</taxon>
        <taxon>Fabales</taxon>
        <taxon>Fabaceae</taxon>
        <taxon>Papilionoideae</taxon>
        <taxon>50 kb inversion clade</taxon>
        <taxon>NPAAA clade</taxon>
        <taxon>indigoferoid/millettioid clade</taxon>
        <taxon>Phaseoleae</taxon>
        <taxon>Vigna</taxon>
    </lineage>
</organism>
<keyword evidence="2" id="KW-1185">Reference proteome</keyword>
<evidence type="ECO:0000313" key="1">
    <source>
        <dbReference type="EMBL" id="QCE10437.1"/>
    </source>
</evidence>
<name>A0A4D6NEV3_VIGUN</name>
<proteinExistence type="predicted"/>
<gene>
    <name evidence="1" type="ORF">DEO72_LG10g1667</name>
</gene>
<accession>A0A4D6NEV3</accession>
<reference evidence="1 2" key="1">
    <citation type="submission" date="2019-04" db="EMBL/GenBank/DDBJ databases">
        <title>An improved genome assembly and genetic linkage map for asparagus bean, Vigna unguiculata ssp. sesquipedialis.</title>
        <authorList>
            <person name="Xia Q."/>
            <person name="Zhang R."/>
            <person name="Dong Y."/>
        </authorList>
    </citation>
    <scope>NUCLEOTIDE SEQUENCE [LARGE SCALE GENOMIC DNA]</scope>
    <source>
        <tissue evidence="1">Leaf</tissue>
    </source>
</reference>
<evidence type="ECO:0000313" key="2">
    <source>
        <dbReference type="Proteomes" id="UP000501690"/>
    </source>
</evidence>
<protein>
    <submittedName>
        <fullName evidence="1">Uncharacterized protein</fullName>
    </submittedName>
</protein>
<dbReference type="AlphaFoldDB" id="A0A4D6NEV3"/>